<protein>
    <submittedName>
        <fullName evidence="2">Antibiotic biosynthesis monooxygenase</fullName>
    </submittedName>
</protein>
<organism evidence="2 3">
    <name type="scientific">Pseudomonas fungipugnans</name>
    <dbReference type="NCBI Taxonomy" id="3024217"/>
    <lineage>
        <taxon>Bacteria</taxon>
        <taxon>Pseudomonadati</taxon>
        <taxon>Pseudomonadota</taxon>
        <taxon>Gammaproteobacteria</taxon>
        <taxon>Pseudomonadales</taxon>
        <taxon>Pseudomonadaceae</taxon>
        <taxon>Pseudomonas</taxon>
    </lineage>
</organism>
<gene>
    <name evidence="2" type="ORF">POF45_04015</name>
</gene>
<reference evidence="2 3" key="1">
    <citation type="submission" date="2023-02" db="EMBL/GenBank/DDBJ databases">
        <title>Pseudomonas chrutzelriedensis sp. nov., a potently antifungal strain isolated from moss.</title>
        <authorList>
            <person name="Schnyder A."/>
            <person name="Kalawong R."/>
            <person name="Eberl L."/>
            <person name="Agnoli K."/>
        </authorList>
    </citation>
    <scope>NUCLEOTIDE SEQUENCE [LARGE SCALE GENOMIC DNA]</scope>
    <source>
        <strain evidence="2 3">681</strain>
    </source>
</reference>
<dbReference type="GO" id="GO:0004497">
    <property type="term" value="F:monooxygenase activity"/>
    <property type="evidence" value="ECO:0007669"/>
    <property type="project" value="UniProtKB-KW"/>
</dbReference>
<dbReference type="Proteomes" id="UP001159100">
    <property type="component" value="Unassembled WGS sequence"/>
</dbReference>
<dbReference type="InterPro" id="IPR007138">
    <property type="entry name" value="ABM_dom"/>
</dbReference>
<keyword evidence="2" id="KW-0560">Oxidoreductase</keyword>
<dbReference type="Gene3D" id="3.30.70.100">
    <property type="match status" value="1"/>
</dbReference>
<accession>A0ABT6QI87</accession>
<evidence type="ECO:0000259" key="1">
    <source>
        <dbReference type="PROSITE" id="PS51725"/>
    </source>
</evidence>
<name>A0ABT6QI87_9PSED</name>
<dbReference type="SUPFAM" id="SSF54909">
    <property type="entry name" value="Dimeric alpha+beta barrel"/>
    <property type="match status" value="1"/>
</dbReference>
<comment type="caution">
    <text evidence="2">The sequence shown here is derived from an EMBL/GenBank/DDBJ whole genome shotgun (WGS) entry which is preliminary data.</text>
</comment>
<dbReference type="PANTHER" id="PTHR37811">
    <property type="entry name" value="BLL5343 PROTEIN"/>
    <property type="match status" value="1"/>
</dbReference>
<dbReference type="PROSITE" id="PS51725">
    <property type="entry name" value="ABM"/>
    <property type="match status" value="1"/>
</dbReference>
<keyword evidence="2" id="KW-0503">Monooxygenase</keyword>
<dbReference type="Pfam" id="PF03992">
    <property type="entry name" value="ABM"/>
    <property type="match status" value="1"/>
</dbReference>
<feature type="domain" description="ABM" evidence="1">
    <location>
        <begin position="2"/>
        <end position="90"/>
    </location>
</feature>
<evidence type="ECO:0000313" key="2">
    <source>
        <dbReference type="EMBL" id="MDI2590600.1"/>
    </source>
</evidence>
<dbReference type="EMBL" id="JARBWL010000001">
    <property type="protein sequence ID" value="MDI2590600.1"/>
    <property type="molecule type" value="Genomic_DNA"/>
</dbReference>
<dbReference type="InterPro" id="IPR052936">
    <property type="entry name" value="Jasmonate_Hydroxylase-like"/>
</dbReference>
<keyword evidence="3" id="KW-1185">Reference proteome</keyword>
<dbReference type="PANTHER" id="PTHR37811:SF2">
    <property type="entry name" value="ABM DOMAIN-CONTAINING PROTEIN"/>
    <property type="match status" value="1"/>
</dbReference>
<sequence length="115" mass="13259">MIAVIFEALPHPEHRQRYLDIAAALKPLLSEIDGFISIERFQSLADPDKLLSLSFWRDEQAVAQWRTLERHRMAQAAGRAQVFADYRLRVAEVVRDYSLENRAEAPADSRMAHRA</sequence>
<dbReference type="RefSeq" id="WP_282315132.1">
    <property type="nucleotide sequence ID" value="NZ_JARBWL010000001.1"/>
</dbReference>
<dbReference type="InterPro" id="IPR011008">
    <property type="entry name" value="Dimeric_a/b-barrel"/>
</dbReference>
<proteinExistence type="predicted"/>
<evidence type="ECO:0000313" key="3">
    <source>
        <dbReference type="Proteomes" id="UP001159100"/>
    </source>
</evidence>